<comment type="caution">
    <text evidence="5">The sequence shown here is derived from an EMBL/GenBank/DDBJ whole genome shotgun (WGS) entry which is preliminary data.</text>
</comment>
<dbReference type="Gene3D" id="1.10.3210.10">
    <property type="entry name" value="Hypothetical protein af1432"/>
    <property type="match status" value="1"/>
</dbReference>
<dbReference type="Pfam" id="PF01966">
    <property type="entry name" value="HD"/>
    <property type="match status" value="1"/>
</dbReference>
<dbReference type="PANTHER" id="PTHR11373:SF32">
    <property type="entry name" value="DEOXYGUANOSINETRIPHOSPHATE TRIPHOSPHOHYDROLASE"/>
    <property type="match status" value="1"/>
</dbReference>
<name>A0A2W5WZ99_9MICO</name>
<dbReference type="Pfam" id="PF13286">
    <property type="entry name" value="HD_assoc"/>
    <property type="match status" value="1"/>
</dbReference>
<dbReference type="SUPFAM" id="SSF109604">
    <property type="entry name" value="HD-domain/PDEase-like"/>
    <property type="match status" value="1"/>
</dbReference>
<dbReference type="InterPro" id="IPR050135">
    <property type="entry name" value="dGTPase-like"/>
</dbReference>
<dbReference type="InterPro" id="IPR006674">
    <property type="entry name" value="HD_domain"/>
</dbReference>
<dbReference type="InterPro" id="IPR023023">
    <property type="entry name" value="dNTPase_2"/>
</dbReference>
<organism evidence="5 6">
    <name type="scientific">Xylanimonas oleitrophica</name>
    <dbReference type="NCBI Taxonomy" id="2607479"/>
    <lineage>
        <taxon>Bacteria</taxon>
        <taxon>Bacillati</taxon>
        <taxon>Actinomycetota</taxon>
        <taxon>Actinomycetes</taxon>
        <taxon>Micrococcales</taxon>
        <taxon>Promicromonosporaceae</taxon>
        <taxon>Xylanimonas</taxon>
    </lineage>
</organism>
<proteinExistence type="inferred from homology"/>
<feature type="domain" description="HD" evidence="4">
    <location>
        <begin position="90"/>
        <end position="244"/>
    </location>
</feature>
<dbReference type="SMART" id="SM00471">
    <property type="entry name" value="HDc"/>
    <property type="match status" value="1"/>
</dbReference>
<feature type="region of interest" description="Disordered" evidence="3">
    <location>
        <begin position="1"/>
        <end position="33"/>
    </location>
</feature>
<keyword evidence="1 2" id="KW-0378">Hydrolase</keyword>
<evidence type="ECO:0000259" key="4">
    <source>
        <dbReference type="PROSITE" id="PS51831"/>
    </source>
</evidence>
<evidence type="ECO:0000256" key="3">
    <source>
        <dbReference type="SAM" id="MobiDB-lite"/>
    </source>
</evidence>
<evidence type="ECO:0000313" key="5">
    <source>
        <dbReference type="EMBL" id="PZR53696.1"/>
    </source>
</evidence>
<evidence type="ECO:0000256" key="2">
    <source>
        <dbReference type="HAMAP-Rule" id="MF_01212"/>
    </source>
</evidence>
<dbReference type="Proteomes" id="UP000248783">
    <property type="component" value="Unassembled WGS sequence"/>
</dbReference>
<dbReference type="InterPro" id="IPR026875">
    <property type="entry name" value="PHydrolase_assoc_dom"/>
</dbReference>
<dbReference type="GO" id="GO:0008832">
    <property type="term" value="F:dGTPase activity"/>
    <property type="evidence" value="ECO:0007669"/>
    <property type="project" value="TreeGrafter"/>
</dbReference>
<evidence type="ECO:0000313" key="6">
    <source>
        <dbReference type="Proteomes" id="UP000248783"/>
    </source>
</evidence>
<dbReference type="GO" id="GO:0006203">
    <property type="term" value="P:dGTP catabolic process"/>
    <property type="evidence" value="ECO:0007669"/>
    <property type="project" value="TreeGrafter"/>
</dbReference>
<keyword evidence="6" id="KW-1185">Reference proteome</keyword>
<dbReference type="PANTHER" id="PTHR11373">
    <property type="entry name" value="DEOXYNUCLEOSIDE TRIPHOSPHATE TRIPHOSPHOHYDROLASE"/>
    <property type="match status" value="1"/>
</dbReference>
<reference evidence="5 6" key="1">
    <citation type="submission" date="2018-06" db="EMBL/GenBank/DDBJ databases">
        <title>Whole genome sequencing of a novel hydrocarbon degrading bacterial strain, PW21 isolated from oil contaminated produced water sample.</title>
        <authorList>
            <person name="Nagkirti P."/>
            <person name="Shaikh A."/>
            <person name="Gowdaman V."/>
            <person name="Engineer A.E."/>
            <person name="Dagar S."/>
            <person name="Dhakephalkar P.K."/>
        </authorList>
    </citation>
    <scope>NUCLEOTIDE SEQUENCE [LARGE SCALE GENOMIC DNA]</scope>
    <source>
        <strain evidence="5 6">PW21</strain>
    </source>
</reference>
<dbReference type="CDD" id="cd00077">
    <property type="entry name" value="HDc"/>
    <property type="match status" value="1"/>
</dbReference>
<sequence>MQTFEPAPFEQGAFDPDVVGGVPRPTEGEHGTLSYGDADVERYVTEPPKQKSRTPFERDRARVVHSSAMRRLGAKTQVLAPGTDDFVRTRLTHSLEVAQVGREMGRALGCDPDLVDTACLTHDLGHPPFGHNGERALAELAAGIGGFEGNAQTLRLLTRLEPKVFTADGEPAGLNLTRASLDASVKYPWALGQGPRRPDGSVSGKFGVYPDDALVFEWLRQGAPDGVKSMEAQVMDLADDISYSVHDVEDAVVGGRLDLALLDSAEERARVVEAVRAWYGDWHPVDGLEEALGRLRESGLLMTDFDGSRRALAHLKDLTSSLIGRFSGAAQQATRERFGPGPHTRYGARLLVPEETQLEILALKGVAVAYVMAPREREPVYQAQREIVADLVHVLADRAPVALEPSFAADWKAAPDDDARLRVVIDQVASLTDVSAMQWHGRLVGR</sequence>
<dbReference type="AlphaFoldDB" id="A0A2W5WZ99"/>
<dbReference type="HAMAP" id="MF_01212">
    <property type="entry name" value="dGTPase_type2"/>
    <property type="match status" value="1"/>
</dbReference>
<dbReference type="EMBL" id="QKWH01000003">
    <property type="protein sequence ID" value="PZR53696.1"/>
    <property type="molecule type" value="Genomic_DNA"/>
</dbReference>
<dbReference type="InterPro" id="IPR006261">
    <property type="entry name" value="dGTPase"/>
</dbReference>
<protein>
    <recommendedName>
        <fullName evidence="2">Deoxyguanosinetriphosphate triphosphohydrolase-like protein</fullName>
    </recommendedName>
</protein>
<accession>A0A2W5WZ99</accession>
<dbReference type="NCBIfam" id="NF002829">
    <property type="entry name" value="PRK03007.1"/>
    <property type="match status" value="1"/>
</dbReference>
<dbReference type="PROSITE" id="PS51831">
    <property type="entry name" value="HD"/>
    <property type="match status" value="1"/>
</dbReference>
<dbReference type="InterPro" id="IPR003607">
    <property type="entry name" value="HD/PDEase_dom"/>
</dbReference>
<evidence type="ECO:0000256" key="1">
    <source>
        <dbReference type="ARBA" id="ARBA00022801"/>
    </source>
</evidence>
<dbReference type="NCBIfam" id="TIGR01353">
    <property type="entry name" value="dGTP_triPase"/>
    <property type="match status" value="1"/>
</dbReference>
<gene>
    <name evidence="5" type="ORF">DNL40_06075</name>
</gene>
<comment type="similarity">
    <text evidence="2">Belongs to the dGTPase family. Type 2 subfamily.</text>
</comment>